<dbReference type="eggNOG" id="COG4430">
    <property type="taxonomic scope" value="Bacteria"/>
</dbReference>
<evidence type="ECO:0000313" key="2">
    <source>
        <dbReference type="Proteomes" id="UP000028492"/>
    </source>
</evidence>
<protein>
    <recommendedName>
        <fullName evidence="3">Bacteriocin-protection protein, YdeI/OmpD-associated family</fullName>
    </recommendedName>
</protein>
<organism evidence="1 2">
    <name type="scientific">Amycolatopsis japonica</name>
    <dbReference type="NCBI Taxonomy" id="208439"/>
    <lineage>
        <taxon>Bacteria</taxon>
        <taxon>Bacillati</taxon>
        <taxon>Actinomycetota</taxon>
        <taxon>Actinomycetes</taxon>
        <taxon>Pseudonocardiales</taxon>
        <taxon>Pseudonocardiaceae</taxon>
        <taxon>Amycolatopsis</taxon>
        <taxon>Amycolatopsis japonica group</taxon>
    </lineage>
</organism>
<name>A0A075UYS5_9PSEU</name>
<sequence length="189" mass="21418">MDETIFSAASPSDWRAWLAENAGTEKEVWLVIPHKDSGVAGVRIEEAMEQALCFGWIDGLHRKNDATSSRLRFTPRNPRSTWSRVNRERAARLIAEGQMTERGQAMIDLAKAKGRWQVVPDGGGVPEDLRARLDADEAARTHFEKFPPSSKRLILEWILTAKKPETRERRITRTVELAAVNVRANHPVR</sequence>
<dbReference type="HOGENOM" id="CLU_076645_2_0_11"/>
<keyword evidence="2" id="KW-1185">Reference proteome</keyword>
<dbReference type="RefSeq" id="WP_038518580.1">
    <property type="nucleotide sequence ID" value="NZ_CP008953.1"/>
</dbReference>
<dbReference type="EMBL" id="CP008953">
    <property type="protein sequence ID" value="AIG79387.1"/>
    <property type="molecule type" value="Genomic_DNA"/>
</dbReference>
<dbReference type="Pfam" id="PF13376">
    <property type="entry name" value="OmdA"/>
    <property type="match status" value="1"/>
</dbReference>
<reference evidence="1 2" key="1">
    <citation type="journal article" date="2014" name="J. Biotechnol.">
        <title>Complete genome sequence of the actinobacterium Amycolatopsis japonica MG417-CF17(T) (=DSM 44213T) producing (S,S)-N,N'-ethylenediaminedisuccinic acid.</title>
        <authorList>
            <person name="Stegmann E."/>
            <person name="Albersmeier A."/>
            <person name="Spohn M."/>
            <person name="Gert H."/>
            <person name="Weber T."/>
            <person name="Wohlleben W."/>
            <person name="Kalinowski J."/>
            <person name="Ruckert C."/>
        </authorList>
    </citation>
    <scope>NUCLEOTIDE SEQUENCE [LARGE SCALE GENOMIC DNA]</scope>
    <source>
        <strain evidence="2">MG417-CF17 (DSM 44213)</strain>
    </source>
</reference>
<evidence type="ECO:0000313" key="1">
    <source>
        <dbReference type="EMBL" id="AIG79387.1"/>
    </source>
</evidence>
<dbReference type="KEGG" id="aja:AJAP_32865"/>
<proteinExistence type="predicted"/>
<dbReference type="Proteomes" id="UP000028492">
    <property type="component" value="Chromosome"/>
</dbReference>
<gene>
    <name evidence="1" type="ORF">AJAP_32865</name>
</gene>
<dbReference type="STRING" id="208439.AJAP_32865"/>
<accession>A0A075UYS5</accession>
<dbReference type="AlphaFoldDB" id="A0A075UYS5"/>
<evidence type="ECO:0008006" key="3">
    <source>
        <dbReference type="Google" id="ProtNLM"/>
    </source>
</evidence>